<dbReference type="InterPro" id="IPR025833">
    <property type="entry name" value="GDYXXLXY"/>
</dbReference>
<feature type="chain" id="PRO_5010876724" description="GDYXXLXY domain-containing protein" evidence="1">
    <location>
        <begin position="20"/>
        <end position="185"/>
    </location>
</feature>
<proteinExistence type="predicted"/>
<evidence type="ECO:0008006" key="4">
    <source>
        <dbReference type="Google" id="ProtNLM"/>
    </source>
</evidence>
<dbReference type="AlphaFoldDB" id="A0A1W6MRA5"/>
<dbReference type="OrthoDB" id="4868247at2"/>
<evidence type="ECO:0000256" key="1">
    <source>
        <dbReference type="SAM" id="SignalP"/>
    </source>
</evidence>
<dbReference type="STRING" id="655015.B1812_02420"/>
<keyword evidence="3" id="KW-1185">Reference proteome</keyword>
<dbReference type="Pfam" id="PF14345">
    <property type="entry name" value="GDYXXLXY"/>
    <property type="match status" value="1"/>
</dbReference>
<feature type="signal peptide" evidence="1">
    <location>
        <begin position="1"/>
        <end position="19"/>
    </location>
</feature>
<accession>A0A1W6MRA5</accession>
<sequence length="185" mass="20420">MTSRARLWLFAAMALLQLAAPASMIYSREQTLSKGEEFKFRTAPVDPYDAFRGRYVALGFENRAALAPGVTAPFGQRLYATIEKGDDGFAKFGVATLSPPKDKPYLKVRAGYASGEGEINLQLPFDRFYMEEGRAPAAEAAYREHNRRGAQDAYVTVRVRDGDGVIENLYVGGKPIADFVKEAKP</sequence>
<keyword evidence="1" id="KW-0732">Signal</keyword>
<dbReference type="EMBL" id="CP019948">
    <property type="protein sequence ID" value="ARN80118.1"/>
    <property type="molecule type" value="Genomic_DNA"/>
</dbReference>
<reference evidence="2 3" key="1">
    <citation type="submission" date="2017-02" db="EMBL/GenBank/DDBJ databases">
        <authorList>
            <person name="Peterson S.W."/>
        </authorList>
    </citation>
    <scope>NUCLEOTIDE SEQUENCE [LARGE SCALE GENOMIC DNA]</scope>
    <source>
        <strain evidence="2 3">S285</strain>
    </source>
</reference>
<gene>
    <name evidence="2" type="ORF">B1812_02420</name>
</gene>
<name>A0A1W6MRA5_9HYPH</name>
<dbReference type="Proteomes" id="UP000193978">
    <property type="component" value="Chromosome"/>
</dbReference>
<dbReference type="KEGG" id="mbry:B1812_02420"/>
<evidence type="ECO:0000313" key="3">
    <source>
        <dbReference type="Proteomes" id="UP000193978"/>
    </source>
</evidence>
<protein>
    <recommendedName>
        <fullName evidence="4">GDYXXLXY domain-containing protein</fullName>
    </recommendedName>
</protein>
<organism evidence="2 3">
    <name type="scientific">Methylocystis bryophila</name>
    <dbReference type="NCBI Taxonomy" id="655015"/>
    <lineage>
        <taxon>Bacteria</taxon>
        <taxon>Pseudomonadati</taxon>
        <taxon>Pseudomonadota</taxon>
        <taxon>Alphaproteobacteria</taxon>
        <taxon>Hyphomicrobiales</taxon>
        <taxon>Methylocystaceae</taxon>
        <taxon>Methylocystis</taxon>
    </lineage>
</organism>
<dbReference type="RefSeq" id="WP_085770176.1">
    <property type="nucleotide sequence ID" value="NZ_AP027149.1"/>
</dbReference>
<evidence type="ECO:0000313" key="2">
    <source>
        <dbReference type="EMBL" id="ARN80118.1"/>
    </source>
</evidence>